<dbReference type="Gene3D" id="1.20.1260.10">
    <property type="match status" value="1"/>
</dbReference>
<evidence type="ECO:0000256" key="3">
    <source>
        <dbReference type="ARBA" id="ARBA00023002"/>
    </source>
</evidence>
<keyword evidence="2 5" id="KW-0479">Metal-binding</keyword>
<keyword evidence="1 5" id="KW-0409">Iron storage</keyword>
<protein>
    <recommendedName>
        <fullName evidence="5">Ferritin</fullName>
    </recommendedName>
</protein>
<evidence type="ECO:0000313" key="7">
    <source>
        <dbReference type="EMBL" id="GAA1667749.1"/>
    </source>
</evidence>
<dbReference type="InterPro" id="IPR009078">
    <property type="entry name" value="Ferritin-like_SF"/>
</dbReference>
<keyword evidence="3" id="KW-0560">Oxidoreductase</keyword>
<keyword evidence="4 5" id="KW-0408">Iron</keyword>
<dbReference type="InterPro" id="IPR001519">
    <property type="entry name" value="Ferritin"/>
</dbReference>
<dbReference type="PANTHER" id="PTHR11431">
    <property type="entry name" value="FERRITIN"/>
    <property type="match status" value="1"/>
</dbReference>
<name>A0ABP4S5L8_9ACTN</name>
<evidence type="ECO:0000313" key="8">
    <source>
        <dbReference type="Proteomes" id="UP001500618"/>
    </source>
</evidence>
<dbReference type="InterPro" id="IPR008331">
    <property type="entry name" value="Ferritin_DPS_dom"/>
</dbReference>
<evidence type="ECO:0000256" key="1">
    <source>
        <dbReference type="ARBA" id="ARBA00022434"/>
    </source>
</evidence>
<dbReference type="CDD" id="cd01055">
    <property type="entry name" value="Nonheme_Ferritin"/>
    <property type="match status" value="1"/>
</dbReference>
<accession>A0ABP4S5L8</accession>
<proteinExistence type="predicted"/>
<dbReference type="SUPFAM" id="SSF47240">
    <property type="entry name" value="Ferritin-like"/>
    <property type="match status" value="1"/>
</dbReference>
<dbReference type="PROSITE" id="PS50905">
    <property type="entry name" value="FERRITIN_LIKE"/>
    <property type="match status" value="1"/>
</dbReference>
<feature type="domain" description="Ferritin-like diiron" evidence="6">
    <location>
        <begin position="6"/>
        <end position="151"/>
    </location>
</feature>
<dbReference type="Proteomes" id="UP001500618">
    <property type="component" value="Unassembled WGS sequence"/>
</dbReference>
<evidence type="ECO:0000256" key="4">
    <source>
        <dbReference type="ARBA" id="ARBA00023004"/>
    </source>
</evidence>
<reference evidence="8" key="1">
    <citation type="journal article" date="2019" name="Int. J. Syst. Evol. Microbiol.">
        <title>The Global Catalogue of Microorganisms (GCM) 10K type strain sequencing project: providing services to taxonomists for standard genome sequencing and annotation.</title>
        <authorList>
            <consortium name="The Broad Institute Genomics Platform"/>
            <consortium name="The Broad Institute Genome Sequencing Center for Infectious Disease"/>
            <person name="Wu L."/>
            <person name="Ma J."/>
        </authorList>
    </citation>
    <scope>NUCLEOTIDE SEQUENCE [LARGE SCALE GENOMIC DNA]</scope>
    <source>
        <strain evidence="8">JCM 14718</strain>
    </source>
</reference>
<evidence type="ECO:0000259" key="6">
    <source>
        <dbReference type="PROSITE" id="PS50905"/>
    </source>
</evidence>
<dbReference type="InterPro" id="IPR012347">
    <property type="entry name" value="Ferritin-like"/>
</dbReference>
<dbReference type="RefSeq" id="WP_344308599.1">
    <property type="nucleotide sequence ID" value="NZ_BAAANY010000006.1"/>
</dbReference>
<dbReference type="InterPro" id="IPR041719">
    <property type="entry name" value="Ferritin_prok"/>
</dbReference>
<dbReference type="InterPro" id="IPR009040">
    <property type="entry name" value="Ferritin-like_diiron"/>
</dbReference>
<keyword evidence="8" id="KW-1185">Reference proteome</keyword>
<dbReference type="PANTHER" id="PTHR11431:SF127">
    <property type="entry name" value="BACTERIAL NON-HEME FERRITIN"/>
    <property type="match status" value="1"/>
</dbReference>
<evidence type="ECO:0000256" key="5">
    <source>
        <dbReference type="RuleBase" id="RU361145"/>
    </source>
</evidence>
<sequence length="183" mass="20517">MADLDINGNSKFVDLLHAQVKNEFNAHQQYVALAAWFDAEDLPRLAKHFYRQALEERNHAMMFVQYLLDQGIKVTIPGADQVRNDFGSARELLDLALQQEKDVTSDIVRLARTARDEGDYIGEQFMQWFLKEQVEEVAQMTTLVNIAARASDNLFDVENFIARESIGDPGVDSGAPRAAGGSV</sequence>
<dbReference type="Pfam" id="PF00210">
    <property type="entry name" value="Ferritin"/>
    <property type="match status" value="1"/>
</dbReference>
<evidence type="ECO:0000256" key="2">
    <source>
        <dbReference type="ARBA" id="ARBA00022723"/>
    </source>
</evidence>
<dbReference type="EMBL" id="BAAANY010000006">
    <property type="protein sequence ID" value="GAA1667749.1"/>
    <property type="molecule type" value="Genomic_DNA"/>
</dbReference>
<gene>
    <name evidence="7" type="ORF">GCM10009765_16420</name>
</gene>
<comment type="caution">
    <text evidence="7">The sequence shown here is derived from an EMBL/GenBank/DDBJ whole genome shotgun (WGS) entry which is preliminary data.</text>
</comment>
<organism evidence="7 8">
    <name type="scientific">Fodinicola feengrottensis</name>
    <dbReference type="NCBI Taxonomy" id="435914"/>
    <lineage>
        <taxon>Bacteria</taxon>
        <taxon>Bacillati</taxon>
        <taxon>Actinomycetota</taxon>
        <taxon>Actinomycetes</taxon>
        <taxon>Mycobacteriales</taxon>
        <taxon>Fodinicola</taxon>
    </lineage>
</organism>